<evidence type="ECO:0000256" key="11">
    <source>
        <dbReference type="ARBA" id="ARBA00049244"/>
    </source>
</evidence>
<keyword evidence="9" id="KW-0067">ATP-binding</keyword>
<dbReference type="FunFam" id="3.40.50.300:FF:000014">
    <property type="entry name" value="DNA polymerase III subunit gamma/tau"/>
    <property type="match status" value="1"/>
</dbReference>
<dbReference type="InterPro" id="IPR045085">
    <property type="entry name" value="HLD_clamp_pol_III_gamma_tau"/>
</dbReference>
<dbReference type="Proteomes" id="UP000243297">
    <property type="component" value="Unassembled WGS sequence"/>
</dbReference>
<dbReference type="PRINTS" id="PR00300">
    <property type="entry name" value="CLPPROTEASEA"/>
</dbReference>
<evidence type="ECO:0000256" key="2">
    <source>
        <dbReference type="ARBA" id="ARBA00012417"/>
    </source>
</evidence>
<dbReference type="SMART" id="SM00382">
    <property type="entry name" value="AAA"/>
    <property type="match status" value="1"/>
</dbReference>
<dbReference type="Gene3D" id="1.20.272.10">
    <property type="match status" value="1"/>
</dbReference>
<evidence type="ECO:0000256" key="6">
    <source>
        <dbReference type="ARBA" id="ARBA00022723"/>
    </source>
</evidence>
<dbReference type="InterPro" id="IPR050238">
    <property type="entry name" value="DNA_Rep/Repair_Clamp_Loader"/>
</dbReference>
<evidence type="ECO:0000256" key="5">
    <source>
        <dbReference type="ARBA" id="ARBA00022705"/>
    </source>
</evidence>
<keyword evidence="3" id="KW-0808">Transferase</keyword>
<dbReference type="FunFam" id="1.10.8.60:FF:000013">
    <property type="entry name" value="DNA polymerase III subunit gamma/tau"/>
    <property type="match status" value="1"/>
</dbReference>
<evidence type="ECO:0000256" key="10">
    <source>
        <dbReference type="ARBA" id="ARBA00022932"/>
    </source>
</evidence>
<dbReference type="GO" id="GO:0003887">
    <property type="term" value="F:DNA-directed DNA polymerase activity"/>
    <property type="evidence" value="ECO:0007669"/>
    <property type="project" value="UniProtKB-KW"/>
</dbReference>
<evidence type="ECO:0000313" key="13">
    <source>
        <dbReference type="EMBL" id="SJZ70880.1"/>
    </source>
</evidence>
<dbReference type="Gene3D" id="3.40.50.300">
    <property type="entry name" value="P-loop containing nucleotide triphosphate hydrolases"/>
    <property type="match status" value="1"/>
</dbReference>
<gene>
    <name evidence="13" type="ORF">SAMN02745191_1428</name>
</gene>
<dbReference type="SUPFAM" id="SSF52540">
    <property type="entry name" value="P-loop containing nucleoside triphosphate hydrolases"/>
    <property type="match status" value="1"/>
</dbReference>
<evidence type="ECO:0000313" key="14">
    <source>
        <dbReference type="Proteomes" id="UP000243297"/>
    </source>
</evidence>
<evidence type="ECO:0000256" key="9">
    <source>
        <dbReference type="ARBA" id="ARBA00022840"/>
    </source>
</evidence>
<keyword evidence="10" id="KW-0239">DNA-directed DNA polymerase</keyword>
<dbReference type="STRING" id="118967.SAMN02745191_1428"/>
<accession>A0A1T4MUU8</accession>
<dbReference type="InterPro" id="IPR003593">
    <property type="entry name" value="AAA+_ATPase"/>
</dbReference>
<dbReference type="PANTHER" id="PTHR11669:SF0">
    <property type="entry name" value="PROTEIN STICHEL-LIKE 2"/>
    <property type="match status" value="1"/>
</dbReference>
<feature type="domain" description="AAA+ ATPase" evidence="12">
    <location>
        <begin position="37"/>
        <end position="187"/>
    </location>
</feature>
<keyword evidence="6" id="KW-0479">Metal-binding</keyword>
<dbReference type="CDD" id="cd00009">
    <property type="entry name" value="AAA"/>
    <property type="match status" value="1"/>
</dbReference>
<evidence type="ECO:0000256" key="7">
    <source>
        <dbReference type="ARBA" id="ARBA00022741"/>
    </source>
</evidence>
<evidence type="ECO:0000256" key="8">
    <source>
        <dbReference type="ARBA" id="ARBA00022833"/>
    </source>
</evidence>
<dbReference type="GO" id="GO:0006261">
    <property type="term" value="P:DNA-templated DNA replication"/>
    <property type="evidence" value="ECO:0007669"/>
    <property type="project" value="TreeGrafter"/>
</dbReference>
<evidence type="ECO:0000256" key="3">
    <source>
        <dbReference type="ARBA" id="ARBA00022679"/>
    </source>
</evidence>
<keyword evidence="4" id="KW-0548">Nucleotidyltransferase</keyword>
<dbReference type="GO" id="GO:0005524">
    <property type="term" value="F:ATP binding"/>
    <property type="evidence" value="ECO:0007669"/>
    <property type="project" value="UniProtKB-KW"/>
</dbReference>
<organism evidence="13 14">
    <name type="scientific">Anaerorhabdus furcosa</name>
    <dbReference type="NCBI Taxonomy" id="118967"/>
    <lineage>
        <taxon>Bacteria</taxon>
        <taxon>Bacillati</taxon>
        <taxon>Bacillota</taxon>
        <taxon>Erysipelotrichia</taxon>
        <taxon>Erysipelotrichales</taxon>
        <taxon>Erysipelotrichaceae</taxon>
        <taxon>Anaerorhabdus</taxon>
    </lineage>
</organism>
<evidence type="ECO:0000256" key="1">
    <source>
        <dbReference type="ARBA" id="ARBA00006360"/>
    </source>
</evidence>
<dbReference type="SUPFAM" id="SSF48019">
    <property type="entry name" value="post-AAA+ oligomerization domain-like"/>
    <property type="match status" value="1"/>
</dbReference>
<dbReference type="OrthoDB" id="9810148at2"/>
<dbReference type="NCBIfam" id="TIGR02397">
    <property type="entry name" value="dnaX_nterm"/>
    <property type="match status" value="1"/>
</dbReference>
<dbReference type="GO" id="GO:0009360">
    <property type="term" value="C:DNA polymerase III complex"/>
    <property type="evidence" value="ECO:0007669"/>
    <property type="project" value="InterPro"/>
</dbReference>
<dbReference type="GO" id="GO:0046872">
    <property type="term" value="F:metal ion binding"/>
    <property type="evidence" value="ECO:0007669"/>
    <property type="project" value="UniProtKB-KW"/>
</dbReference>
<dbReference type="InterPro" id="IPR022754">
    <property type="entry name" value="DNA_pol_III_gamma-3"/>
</dbReference>
<dbReference type="RefSeq" id="WP_078711829.1">
    <property type="nucleotide sequence ID" value="NZ_FUWY01000003.1"/>
</dbReference>
<dbReference type="EMBL" id="FUWY01000003">
    <property type="protein sequence ID" value="SJZ70880.1"/>
    <property type="molecule type" value="Genomic_DNA"/>
</dbReference>
<keyword evidence="5" id="KW-0235">DNA replication</keyword>
<keyword evidence="14" id="KW-1185">Reference proteome</keyword>
<evidence type="ECO:0000256" key="4">
    <source>
        <dbReference type="ARBA" id="ARBA00022695"/>
    </source>
</evidence>
<dbReference type="Pfam" id="PF12169">
    <property type="entry name" value="DNA_pol3_gamma3"/>
    <property type="match status" value="1"/>
</dbReference>
<dbReference type="Pfam" id="PF13177">
    <property type="entry name" value="DNA_pol3_delta2"/>
    <property type="match status" value="1"/>
</dbReference>
<keyword evidence="7" id="KW-0547">Nucleotide-binding</keyword>
<proteinExistence type="inferred from homology"/>
<dbReference type="EC" id="2.7.7.7" evidence="2"/>
<reference evidence="14" key="1">
    <citation type="submission" date="2017-02" db="EMBL/GenBank/DDBJ databases">
        <authorList>
            <person name="Varghese N."/>
            <person name="Submissions S."/>
        </authorList>
    </citation>
    <scope>NUCLEOTIDE SEQUENCE [LARGE SCALE GENOMIC DNA]</scope>
    <source>
        <strain evidence="14">ATCC 25662</strain>
    </source>
</reference>
<dbReference type="InterPro" id="IPR008921">
    <property type="entry name" value="DNA_pol3_clamp-load_cplx_C"/>
</dbReference>
<dbReference type="InterPro" id="IPR001270">
    <property type="entry name" value="ClpA/B"/>
</dbReference>
<keyword evidence="8" id="KW-0862">Zinc</keyword>
<comment type="similarity">
    <text evidence="1">Belongs to the DnaX/STICHEL family.</text>
</comment>
<evidence type="ECO:0000259" key="12">
    <source>
        <dbReference type="SMART" id="SM00382"/>
    </source>
</evidence>
<dbReference type="NCBIfam" id="NF004046">
    <property type="entry name" value="PRK05563.1"/>
    <property type="match status" value="1"/>
</dbReference>
<dbReference type="GO" id="GO:0003677">
    <property type="term" value="F:DNA binding"/>
    <property type="evidence" value="ECO:0007669"/>
    <property type="project" value="InterPro"/>
</dbReference>
<dbReference type="AlphaFoldDB" id="A0A1T4MUU8"/>
<dbReference type="InterPro" id="IPR027417">
    <property type="entry name" value="P-loop_NTPase"/>
</dbReference>
<name>A0A1T4MUU8_9FIRM</name>
<dbReference type="Pfam" id="PF22608">
    <property type="entry name" value="DNAX_ATPase_lid"/>
    <property type="match status" value="1"/>
</dbReference>
<protein>
    <recommendedName>
        <fullName evidence="2">DNA-directed DNA polymerase</fullName>
        <ecNumber evidence="2">2.7.7.7</ecNumber>
    </recommendedName>
</protein>
<comment type="catalytic activity">
    <reaction evidence="11">
        <text>DNA(n) + a 2'-deoxyribonucleoside 5'-triphosphate = DNA(n+1) + diphosphate</text>
        <dbReference type="Rhea" id="RHEA:22508"/>
        <dbReference type="Rhea" id="RHEA-COMP:17339"/>
        <dbReference type="Rhea" id="RHEA-COMP:17340"/>
        <dbReference type="ChEBI" id="CHEBI:33019"/>
        <dbReference type="ChEBI" id="CHEBI:61560"/>
        <dbReference type="ChEBI" id="CHEBI:173112"/>
        <dbReference type="EC" id="2.7.7.7"/>
    </reaction>
</comment>
<dbReference type="PANTHER" id="PTHR11669">
    <property type="entry name" value="REPLICATION FACTOR C / DNA POLYMERASE III GAMMA-TAU SUBUNIT"/>
    <property type="match status" value="1"/>
</dbReference>
<dbReference type="Gene3D" id="1.10.8.60">
    <property type="match status" value="1"/>
</dbReference>
<dbReference type="CDD" id="cd18137">
    <property type="entry name" value="HLD_clamp_pol_III_gamma_tau"/>
    <property type="match status" value="1"/>
</dbReference>
<sequence>MGYKALYRTYRPTSFEEVVGQKHIITTLMNAVKQNKTAHAYLLCGPRGTGKTSVARLLAKAVNCEDKENAPCNVCENCKASDAGTHQDIVEIDAASSSGVDQIRDLIEKVKYSPIQGKFKVYIIDEVHMLSQGAFNALLKTLEEPPAHVIFVLATTEPYKVLPTIISRCQRYDFGKVAQDEIIQRLRYVVDTEGIKVDDEALRLVAVLSDGGMRDALSILDQCIAYAQDEITVKHVNDIYGITTIKEKMELIQNIFDKDARSLLNMIQSLNEKGVDIRRLTNDLVEVLKESVIYSYTSDSGLLQILNVEEVETISNNKDANTLLKMIDVLMEATVSYRNASNVTSYFEVAVLKMIGATTEKAQVVEVVKPIVSLEPKRENMAKPEVKIEKEVVDNIEVSDEEIQEEVKPKKQESIPTLDSEFVLSLLSGASKENKELDKQIWNTLDSKSREMTCAKCATILKHTEIAASGQDYLVLATDSTAEANQINDLQLNQELYYFVKEQCDLDKMIYAIDKNLFARITQEFKERWTKNELPDAAIITKYKKVVTKEKKKTSEEKLIDLFGEENITIFEEE</sequence>
<dbReference type="InterPro" id="IPR012763">
    <property type="entry name" value="DNA_pol_III_sug/sutau_N"/>
</dbReference>